<evidence type="ECO:0000256" key="14">
    <source>
        <dbReference type="PROSITE-ProRule" id="PRU10141"/>
    </source>
</evidence>
<evidence type="ECO:0000256" key="2">
    <source>
        <dbReference type="ARBA" id="ARBA00012513"/>
    </source>
</evidence>
<dbReference type="GO" id="GO:0005776">
    <property type="term" value="C:autophagosome"/>
    <property type="evidence" value="ECO:0007669"/>
    <property type="project" value="TreeGrafter"/>
</dbReference>
<keyword evidence="8 14" id="KW-0067">ATP-binding</keyword>
<evidence type="ECO:0000256" key="10">
    <source>
        <dbReference type="ARBA" id="ARBA00023006"/>
    </source>
</evidence>
<dbReference type="GO" id="GO:0034045">
    <property type="term" value="C:phagophore assembly site membrane"/>
    <property type="evidence" value="ECO:0007669"/>
    <property type="project" value="UniProtKB-SubCell"/>
</dbReference>
<evidence type="ECO:0000256" key="11">
    <source>
        <dbReference type="ARBA" id="ARBA00030237"/>
    </source>
</evidence>
<comment type="similarity">
    <text evidence="15">Belongs to the protein kinase superfamily.</text>
</comment>
<evidence type="ECO:0000313" key="18">
    <source>
        <dbReference type="EMBL" id="PNP49135.1"/>
    </source>
</evidence>
<reference evidence="18 19" key="1">
    <citation type="submission" date="2017-02" db="EMBL/GenBank/DDBJ databases">
        <title>Genomes of Trichoderma spp. with biocontrol activity.</title>
        <authorList>
            <person name="Gardiner D."/>
            <person name="Kazan K."/>
            <person name="Vos C."/>
            <person name="Harvey P."/>
        </authorList>
    </citation>
    <scope>NUCLEOTIDE SEQUENCE [LARGE SCALE GENOMIC DNA]</scope>
    <source>
        <strain evidence="18 19">Tr1</strain>
    </source>
</reference>
<dbReference type="EC" id="2.7.11.1" evidence="2"/>
<evidence type="ECO:0000256" key="3">
    <source>
        <dbReference type="ARBA" id="ARBA00022448"/>
    </source>
</evidence>
<dbReference type="GO" id="GO:0000045">
    <property type="term" value="P:autophagosome assembly"/>
    <property type="evidence" value="ECO:0007669"/>
    <property type="project" value="TreeGrafter"/>
</dbReference>
<sequence>MSTNSDDIVAAKGRWAEQPVLATPGFSHNNWNERDEVDSNFYKSRDTSDKYVRGSILGRGASAVVFKVKRIADGKLFAGKTARDEQLSQEIDILSKFRHKHILKFIELHQQGDALGVNILVTELCTWGDLGEHIHHVSRGMGKMDILLVISQIGDALAFIHRQNYYHADVKPRNILIRRKNPIYVVLADCADCQVHGSEIYGGKNNLPKTGTYKFWSPEMAANSPHNGKEDDVWALGITLLNMMAQLPSMNITCTKKGNVRIDDVCKHAKQCTKHAQDLETLNPKDRLVKLVGRMLARAKSGRITAPYCSLEAKKLLEGLDTDAQESQNQGTEGLRIQSPEGFTPPSFW</sequence>
<evidence type="ECO:0000256" key="4">
    <source>
        <dbReference type="ARBA" id="ARBA00022527"/>
    </source>
</evidence>
<gene>
    <name evidence="18" type="ORF">THARTR1_10209</name>
</gene>
<feature type="region of interest" description="Disordered" evidence="16">
    <location>
        <begin position="323"/>
        <end position="349"/>
    </location>
</feature>
<dbReference type="Proteomes" id="UP000236290">
    <property type="component" value="Unassembled WGS sequence"/>
</dbReference>
<evidence type="ECO:0000256" key="5">
    <source>
        <dbReference type="ARBA" id="ARBA00022679"/>
    </source>
</evidence>
<proteinExistence type="inferred from homology"/>
<name>A0A2K0TUB3_TRIHA</name>
<dbReference type="GO" id="GO:0004674">
    <property type="term" value="F:protein serine/threonine kinase activity"/>
    <property type="evidence" value="ECO:0007669"/>
    <property type="project" value="UniProtKB-KW"/>
</dbReference>
<protein>
    <recommendedName>
        <fullName evidence="2">non-specific serine/threonine protein kinase</fullName>
        <ecNumber evidence="2">2.7.11.1</ecNumber>
    </recommendedName>
    <alternativeName>
        <fullName evidence="11">Autophagy-related protein 1</fullName>
    </alternativeName>
</protein>
<evidence type="ECO:0000256" key="15">
    <source>
        <dbReference type="RuleBase" id="RU000304"/>
    </source>
</evidence>
<keyword evidence="6 14" id="KW-0547">Nucleotide-binding</keyword>
<feature type="binding site" evidence="14">
    <location>
        <position position="80"/>
    </location>
    <ligand>
        <name>ATP</name>
        <dbReference type="ChEBI" id="CHEBI:30616"/>
    </ligand>
</feature>
<dbReference type="GO" id="GO:0005524">
    <property type="term" value="F:ATP binding"/>
    <property type="evidence" value="ECO:0007669"/>
    <property type="project" value="UniProtKB-UniRule"/>
</dbReference>
<dbReference type="PROSITE" id="PS00107">
    <property type="entry name" value="PROTEIN_KINASE_ATP"/>
    <property type="match status" value="1"/>
</dbReference>
<keyword evidence="4 15" id="KW-0723">Serine/threonine-protein kinase</keyword>
<dbReference type="PANTHER" id="PTHR24348">
    <property type="entry name" value="SERINE/THREONINE-PROTEIN KINASE UNC-51-RELATED"/>
    <property type="match status" value="1"/>
</dbReference>
<evidence type="ECO:0000256" key="13">
    <source>
        <dbReference type="ARBA" id="ARBA00048679"/>
    </source>
</evidence>
<keyword evidence="5" id="KW-0808">Transferase</keyword>
<dbReference type="SUPFAM" id="SSF56112">
    <property type="entry name" value="Protein kinase-like (PK-like)"/>
    <property type="match status" value="1"/>
</dbReference>
<accession>A0A2K0TUB3</accession>
<comment type="catalytic activity">
    <reaction evidence="12">
        <text>L-threonyl-[protein] + ATP = O-phospho-L-threonyl-[protein] + ADP + H(+)</text>
        <dbReference type="Rhea" id="RHEA:46608"/>
        <dbReference type="Rhea" id="RHEA-COMP:11060"/>
        <dbReference type="Rhea" id="RHEA-COMP:11605"/>
        <dbReference type="ChEBI" id="CHEBI:15378"/>
        <dbReference type="ChEBI" id="CHEBI:30013"/>
        <dbReference type="ChEBI" id="CHEBI:30616"/>
        <dbReference type="ChEBI" id="CHEBI:61977"/>
        <dbReference type="ChEBI" id="CHEBI:456216"/>
        <dbReference type="EC" id="2.7.11.1"/>
    </reaction>
</comment>
<evidence type="ECO:0000256" key="9">
    <source>
        <dbReference type="ARBA" id="ARBA00022927"/>
    </source>
</evidence>
<organism evidence="18 19">
    <name type="scientific">Trichoderma harzianum</name>
    <name type="common">Hypocrea lixii</name>
    <dbReference type="NCBI Taxonomy" id="5544"/>
    <lineage>
        <taxon>Eukaryota</taxon>
        <taxon>Fungi</taxon>
        <taxon>Dikarya</taxon>
        <taxon>Ascomycota</taxon>
        <taxon>Pezizomycotina</taxon>
        <taxon>Sordariomycetes</taxon>
        <taxon>Hypocreomycetidae</taxon>
        <taxon>Hypocreales</taxon>
        <taxon>Hypocreaceae</taxon>
        <taxon>Trichoderma</taxon>
    </lineage>
</organism>
<dbReference type="InterPro" id="IPR045269">
    <property type="entry name" value="Atg1-like"/>
</dbReference>
<evidence type="ECO:0000256" key="16">
    <source>
        <dbReference type="SAM" id="MobiDB-lite"/>
    </source>
</evidence>
<dbReference type="InterPro" id="IPR011009">
    <property type="entry name" value="Kinase-like_dom_sf"/>
</dbReference>
<evidence type="ECO:0000256" key="8">
    <source>
        <dbReference type="ARBA" id="ARBA00022840"/>
    </source>
</evidence>
<keyword evidence="7" id="KW-0418">Kinase</keyword>
<comment type="catalytic activity">
    <reaction evidence="13">
        <text>L-seryl-[protein] + ATP = O-phospho-L-seryl-[protein] + ADP + H(+)</text>
        <dbReference type="Rhea" id="RHEA:17989"/>
        <dbReference type="Rhea" id="RHEA-COMP:9863"/>
        <dbReference type="Rhea" id="RHEA-COMP:11604"/>
        <dbReference type="ChEBI" id="CHEBI:15378"/>
        <dbReference type="ChEBI" id="CHEBI:29999"/>
        <dbReference type="ChEBI" id="CHEBI:30616"/>
        <dbReference type="ChEBI" id="CHEBI:83421"/>
        <dbReference type="ChEBI" id="CHEBI:456216"/>
        <dbReference type="EC" id="2.7.11.1"/>
    </reaction>
</comment>
<dbReference type="OrthoDB" id="10252171at2759"/>
<dbReference type="PANTHER" id="PTHR24348:SF22">
    <property type="entry name" value="NON-SPECIFIC SERINE_THREONINE PROTEIN KINASE"/>
    <property type="match status" value="1"/>
</dbReference>
<dbReference type="InterPro" id="IPR000719">
    <property type="entry name" value="Prot_kinase_dom"/>
</dbReference>
<comment type="subcellular location">
    <subcellularLocation>
        <location evidence="1">Preautophagosomal structure membrane</location>
        <topology evidence="1">Peripheral membrane protein</topology>
    </subcellularLocation>
</comment>
<dbReference type="GO" id="GO:0015031">
    <property type="term" value="P:protein transport"/>
    <property type="evidence" value="ECO:0007669"/>
    <property type="project" value="UniProtKB-KW"/>
</dbReference>
<evidence type="ECO:0000259" key="17">
    <source>
        <dbReference type="PROSITE" id="PS50011"/>
    </source>
</evidence>
<dbReference type="PROSITE" id="PS00108">
    <property type="entry name" value="PROTEIN_KINASE_ST"/>
    <property type="match status" value="1"/>
</dbReference>
<dbReference type="GO" id="GO:0005829">
    <property type="term" value="C:cytosol"/>
    <property type="evidence" value="ECO:0007669"/>
    <property type="project" value="TreeGrafter"/>
</dbReference>
<dbReference type="CDD" id="cd00180">
    <property type="entry name" value="PKc"/>
    <property type="match status" value="1"/>
</dbReference>
<feature type="domain" description="Protein kinase" evidence="17">
    <location>
        <begin position="51"/>
        <end position="317"/>
    </location>
</feature>
<keyword evidence="10" id="KW-0072">Autophagy</keyword>
<evidence type="ECO:0000256" key="1">
    <source>
        <dbReference type="ARBA" id="ARBA00004623"/>
    </source>
</evidence>
<keyword evidence="9" id="KW-0653">Protein transport</keyword>
<keyword evidence="3" id="KW-0813">Transport</keyword>
<dbReference type="InterPro" id="IPR008271">
    <property type="entry name" value="Ser/Thr_kinase_AS"/>
</dbReference>
<evidence type="ECO:0000256" key="7">
    <source>
        <dbReference type="ARBA" id="ARBA00022777"/>
    </source>
</evidence>
<dbReference type="Pfam" id="PF00069">
    <property type="entry name" value="Pkinase"/>
    <property type="match status" value="1"/>
</dbReference>
<dbReference type="EMBL" id="MTYI01000217">
    <property type="protein sequence ID" value="PNP49135.1"/>
    <property type="molecule type" value="Genomic_DNA"/>
</dbReference>
<dbReference type="AlphaFoldDB" id="A0A2K0TUB3"/>
<evidence type="ECO:0000313" key="19">
    <source>
        <dbReference type="Proteomes" id="UP000236290"/>
    </source>
</evidence>
<dbReference type="PROSITE" id="PS50011">
    <property type="entry name" value="PROTEIN_KINASE_DOM"/>
    <property type="match status" value="1"/>
</dbReference>
<evidence type="ECO:0000256" key="12">
    <source>
        <dbReference type="ARBA" id="ARBA00047899"/>
    </source>
</evidence>
<dbReference type="SMART" id="SM00220">
    <property type="entry name" value="S_TKc"/>
    <property type="match status" value="1"/>
</dbReference>
<comment type="caution">
    <text evidence="18">The sequence shown here is derived from an EMBL/GenBank/DDBJ whole genome shotgun (WGS) entry which is preliminary data.</text>
</comment>
<evidence type="ECO:0000256" key="6">
    <source>
        <dbReference type="ARBA" id="ARBA00022741"/>
    </source>
</evidence>
<dbReference type="Gene3D" id="1.10.510.10">
    <property type="entry name" value="Transferase(Phosphotransferase) domain 1"/>
    <property type="match status" value="1"/>
</dbReference>
<dbReference type="GO" id="GO:0010506">
    <property type="term" value="P:regulation of autophagy"/>
    <property type="evidence" value="ECO:0007669"/>
    <property type="project" value="InterPro"/>
</dbReference>
<dbReference type="InterPro" id="IPR017441">
    <property type="entry name" value="Protein_kinase_ATP_BS"/>
</dbReference>